<evidence type="ECO:0000256" key="3">
    <source>
        <dbReference type="ARBA" id="ARBA00023180"/>
    </source>
</evidence>
<dbReference type="EMBL" id="AP021876">
    <property type="protein sequence ID" value="BBO81808.1"/>
    <property type="molecule type" value="Genomic_DNA"/>
</dbReference>
<gene>
    <name evidence="6" type="ORF">DSCO28_23740</name>
</gene>
<accession>A0A5K7ZHX7</accession>
<keyword evidence="1" id="KW-0732">Signal</keyword>
<keyword evidence="2" id="KW-0677">Repeat</keyword>
<proteinExistence type="predicted"/>
<evidence type="ECO:0000256" key="2">
    <source>
        <dbReference type="ARBA" id="ARBA00022737"/>
    </source>
</evidence>
<organism evidence="6 7">
    <name type="scientific">Desulfosarcina ovata subsp. sediminis</name>
    <dbReference type="NCBI Taxonomy" id="885957"/>
    <lineage>
        <taxon>Bacteria</taxon>
        <taxon>Pseudomonadati</taxon>
        <taxon>Thermodesulfobacteriota</taxon>
        <taxon>Desulfobacteria</taxon>
        <taxon>Desulfobacterales</taxon>
        <taxon>Desulfosarcinaceae</taxon>
        <taxon>Desulfosarcina</taxon>
    </lineage>
</organism>
<evidence type="ECO:0000256" key="4">
    <source>
        <dbReference type="SAM" id="MobiDB-lite"/>
    </source>
</evidence>
<evidence type="ECO:0000256" key="5">
    <source>
        <dbReference type="SAM" id="Phobius"/>
    </source>
</evidence>
<keyword evidence="3" id="KW-0325">Glycoprotein</keyword>
<feature type="transmembrane region" description="Helical" evidence="5">
    <location>
        <begin position="1252"/>
        <end position="1271"/>
    </location>
</feature>
<dbReference type="KEGG" id="dov:DSCO28_23740"/>
<sequence length="1325" mass="138527">MVYSHDGTNTTSDSFSYSVADPTGNTLSGQTFSITITAVDDDAPTVVNQSMTVSEGATDVALTTDDLSSTDADTDDASLIYTVGNVTNGTLTINGSAWASGTNDSFTQQDIIDGKVIYSHDDTNTTSDSFSYSVADPTGNSLAGQTFSITVTAVDDDTPAVVNQSMTVSEGATDVALTTDDLSSTDADTDDATLIYTVGNVTNGTLTINGSAWASGTNNSFTQQDIIDGKVVYSHDGTNTTSDAFTYSVADPTGNSLTGQAFSITVTAVDDDAPTQVNNTGSTVAEGGTDTITNTELRYDDSEQPASSVSYTVTSGPANGQLELTSNAGTSISSFTQVQIDASEVVYVHDGSNTTSDSFTFNVDDSQGNTLAGQTFAFTITAVDDDAPVQVNNTGSTVAEGGTDTISNTELRYDDSEQPASSVSYTVTSGPANGQLELTGNSGVSVSSFTQAQIDAGEVVYIHDGSSSSDSFTFSVDDGQGNTLTGQLFSITVTAVDDDAPTVVNQSMTVAEGATNRALTLSDLQSTDADADDTSLIYTVGNVTNGTLTIDGSAWASSTNDSFTQQDIIDGKVVYFHDGTNATSDSFTYSVADPTGNTLSSQTFSITVTAVDDDAPTVVNQSMTVSEGATDVTLSTDDLSSTDADTDDTSLIYTVSNVTNGTLTINGSAWASGTNESFTQQDIIDGNVVYTHDGTNTTSDSFAYSVADPTGNTLSGQTFSITVTAVDDDAPIMVNQSMTVSEGATNRTLTLSDLQSTDADTNDTSLIYTVSNVTNGTLTINGSAWASGSNESFTQQDIIDGKVVYSHDGTNTTSDSFAYSVADPTGNSLTGQTFSVTVTAANDAPTAANNTVTTNEDTAYTFSESDFNFSDINGDSLVSVKITTLETVGALQLSGTEVTLDQVISKADIDAGKLTFVPVADTNGAGYDSFGFSVNDGTDDSTPSYTMTIDVTAVNDAPAIAANTGATVVKGSDGNVITTAMLNKDDPDDSGAGLTYTVTSIVTNGTLRLNGTALVNDDAFTQADVDAGLVTYDHDGSNTISDSFAFSLADGGEDGAAAATGNFSITITAVDDDAPTQVDNTGSGTIIDDFETSERDNPLAEGPADSVPEEDFQEEDDLTAAPDNYLTLGDASTEESPSVLTPEAKNENKTEIIFMTDGDDNDADIVVKLREDDRAFTYYENDFFKWVDTGKFLPFNARTIEMPLASSESTNNGIEFDKDSSDPLVSHNNYDLLREEIDDAFRAEQEANSAKVTIVIVFMTTLTVGIVSYLLRAGALIAGMVSTLPFWRDFDPIIIFSGRKKEKRQPKAPAENAGQPTERLFDREQ</sequence>
<protein>
    <submittedName>
        <fullName evidence="6">Uncharacterized protein</fullName>
    </submittedName>
</protein>
<dbReference type="InterPro" id="IPR051561">
    <property type="entry name" value="FRAS1_ECM"/>
</dbReference>
<feature type="compositionally biased region" description="Acidic residues" evidence="4">
    <location>
        <begin position="1107"/>
        <end position="1118"/>
    </location>
</feature>
<evidence type="ECO:0000313" key="7">
    <source>
        <dbReference type="Proteomes" id="UP000425960"/>
    </source>
</evidence>
<dbReference type="Pfam" id="PF16184">
    <property type="entry name" value="Cadherin_3"/>
    <property type="match status" value="8"/>
</dbReference>
<keyword evidence="5" id="KW-0472">Membrane</keyword>
<dbReference type="InterPro" id="IPR039005">
    <property type="entry name" value="CSPG_rpt"/>
</dbReference>
<keyword evidence="5" id="KW-1133">Transmembrane helix</keyword>
<evidence type="ECO:0000256" key="1">
    <source>
        <dbReference type="ARBA" id="ARBA00022729"/>
    </source>
</evidence>
<name>A0A5K7ZHX7_9BACT</name>
<dbReference type="Pfam" id="PF17963">
    <property type="entry name" value="Big_9"/>
    <property type="match status" value="1"/>
</dbReference>
<evidence type="ECO:0000313" key="6">
    <source>
        <dbReference type="EMBL" id="BBO81808.1"/>
    </source>
</evidence>
<dbReference type="PANTHER" id="PTHR45739">
    <property type="entry name" value="MATRIX PROTEIN, PUTATIVE-RELATED"/>
    <property type="match status" value="1"/>
</dbReference>
<reference evidence="6 7" key="1">
    <citation type="submission" date="2019-11" db="EMBL/GenBank/DDBJ databases">
        <title>Comparative genomics of hydrocarbon-degrading Desulfosarcina strains.</title>
        <authorList>
            <person name="Watanabe M."/>
            <person name="Kojima H."/>
            <person name="Fukui M."/>
        </authorList>
    </citation>
    <scope>NUCLEOTIDE SEQUENCE [LARGE SCALE GENOMIC DNA]</scope>
    <source>
        <strain evidence="6 7">28bB2T</strain>
    </source>
</reference>
<feature type="region of interest" description="Disordered" evidence="4">
    <location>
        <begin position="1300"/>
        <end position="1325"/>
    </location>
</feature>
<dbReference type="GO" id="GO:0009653">
    <property type="term" value="P:anatomical structure morphogenesis"/>
    <property type="evidence" value="ECO:0007669"/>
    <property type="project" value="TreeGrafter"/>
</dbReference>
<dbReference type="PROSITE" id="PS51854">
    <property type="entry name" value="CSPG"/>
    <property type="match status" value="8"/>
</dbReference>
<keyword evidence="5" id="KW-0812">Transmembrane</keyword>
<feature type="region of interest" description="Disordered" evidence="4">
    <location>
        <begin position="1073"/>
        <end position="1146"/>
    </location>
</feature>
<dbReference type="PANTHER" id="PTHR45739:SF8">
    <property type="entry name" value="FRAS1-RELATED EXTRACELLULAR MATRIX PROTEIN 1"/>
    <property type="match status" value="1"/>
</dbReference>
<dbReference type="Proteomes" id="UP000425960">
    <property type="component" value="Chromosome"/>
</dbReference>